<keyword evidence="3" id="KW-1185">Reference proteome</keyword>
<keyword evidence="1" id="KW-1133">Transmembrane helix</keyword>
<sequence length="183" mass="20522">MRTNKRTVWFLTLLSLVAVISIYYVKEKGSMPFDGIAIFSDEAPNTTLIGKTDDKAKTQPVFADAYLFEDMRMEVSNERSQLKEQLTTKVSSADYTAEEKDAAYEEMAKLTKLDSTEALMEMQIMALGYPDAFVRAENGAVSVTVLSSEGHSKAQADEISHYVMTTWEEARDVQVEFKGDMAK</sequence>
<accession>A0A3P5XL71</accession>
<dbReference type="InterPro" id="IPR024232">
    <property type="entry name" value="SpoIIIAH"/>
</dbReference>
<dbReference type="RefSeq" id="WP_124071441.1">
    <property type="nucleotide sequence ID" value="NZ_CBCRXF010000002.1"/>
</dbReference>
<gene>
    <name evidence="2" type="primary">spoIIIAH</name>
    <name evidence="2" type="ORF">FILTAD_02631</name>
</gene>
<dbReference type="Gene3D" id="1.10.287.4300">
    <property type="entry name" value="Stage III sporulation protein AH-like"/>
    <property type="match status" value="1"/>
</dbReference>
<evidence type="ECO:0000256" key="1">
    <source>
        <dbReference type="SAM" id="Phobius"/>
    </source>
</evidence>
<dbReference type="Proteomes" id="UP000270468">
    <property type="component" value="Unassembled WGS sequence"/>
</dbReference>
<proteinExistence type="predicted"/>
<dbReference type="OrthoDB" id="2939102at2"/>
<dbReference type="InterPro" id="IPR038503">
    <property type="entry name" value="SpoIIIAH_sf"/>
</dbReference>
<evidence type="ECO:0000313" key="3">
    <source>
        <dbReference type="Proteomes" id="UP000270468"/>
    </source>
</evidence>
<name>A0A3P5XL71_9BACL</name>
<reference evidence="2 3" key="1">
    <citation type="submission" date="2018-11" db="EMBL/GenBank/DDBJ databases">
        <authorList>
            <person name="Criscuolo A."/>
        </authorList>
    </citation>
    <scope>NUCLEOTIDE SEQUENCE [LARGE SCALE GENOMIC DNA]</scope>
    <source>
        <strain evidence="2">ATB-66</strain>
    </source>
</reference>
<evidence type="ECO:0000313" key="2">
    <source>
        <dbReference type="EMBL" id="VDC32402.1"/>
    </source>
</evidence>
<dbReference type="AlphaFoldDB" id="A0A3P5XL71"/>
<keyword evidence="1" id="KW-0472">Membrane</keyword>
<keyword evidence="1" id="KW-0812">Transmembrane</keyword>
<organism evidence="2 3">
    <name type="scientific">Filibacter tadaridae</name>
    <dbReference type="NCBI Taxonomy" id="2483811"/>
    <lineage>
        <taxon>Bacteria</taxon>
        <taxon>Bacillati</taxon>
        <taxon>Bacillota</taxon>
        <taxon>Bacilli</taxon>
        <taxon>Bacillales</taxon>
        <taxon>Caryophanaceae</taxon>
        <taxon>Filibacter</taxon>
    </lineage>
</organism>
<protein>
    <submittedName>
        <fullName evidence="2">Stage III sporulation protein AH</fullName>
    </submittedName>
</protein>
<dbReference type="Pfam" id="PF12685">
    <property type="entry name" value="SpoIIIAH"/>
    <property type="match status" value="1"/>
</dbReference>
<dbReference type="EMBL" id="UXAV01000044">
    <property type="protein sequence ID" value="VDC32402.1"/>
    <property type="molecule type" value="Genomic_DNA"/>
</dbReference>
<feature type="transmembrane region" description="Helical" evidence="1">
    <location>
        <begin position="7"/>
        <end position="25"/>
    </location>
</feature>